<dbReference type="PANTHER" id="PTHR11056:SF0">
    <property type="entry name" value="HOMOGENTISATE 1,2-DIOXYGENASE"/>
    <property type="match status" value="1"/>
</dbReference>
<dbReference type="EMBL" id="CP000272">
    <property type="protein sequence ID" value="ABE36867.1"/>
    <property type="molecule type" value="Genomic_DNA"/>
</dbReference>
<evidence type="ECO:0000256" key="8">
    <source>
        <dbReference type="ARBA" id="ARBA00023232"/>
    </source>
</evidence>
<organism evidence="14 15">
    <name type="scientific">Paraburkholderia xenovorans (strain LB400)</name>
    <dbReference type="NCBI Taxonomy" id="266265"/>
    <lineage>
        <taxon>Bacteria</taxon>
        <taxon>Pseudomonadati</taxon>
        <taxon>Pseudomonadota</taxon>
        <taxon>Betaproteobacteria</taxon>
        <taxon>Burkholderiales</taxon>
        <taxon>Burkholderiaceae</taxon>
        <taxon>Paraburkholderia</taxon>
    </lineage>
</organism>
<dbReference type="PANTHER" id="PTHR11056">
    <property type="entry name" value="HOMOGENTISATE 1,2-DIOXYGENASE"/>
    <property type="match status" value="1"/>
</dbReference>
<evidence type="ECO:0000256" key="5">
    <source>
        <dbReference type="ARBA" id="ARBA00022964"/>
    </source>
</evidence>
<dbReference type="Pfam" id="PF20510">
    <property type="entry name" value="HgmA_N"/>
    <property type="match status" value="1"/>
</dbReference>
<dbReference type="GO" id="GO:0004411">
    <property type="term" value="F:homogentisate 1,2-dioxygenase activity"/>
    <property type="evidence" value="ECO:0007669"/>
    <property type="project" value="UniProtKB-UniRule"/>
</dbReference>
<keyword evidence="3 11" id="KW-0479">Metal-binding</keyword>
<accession>Q13GC2</accession>
<dbReference type="eggNOG" id="COG3508">
    <property type="taxonomic scope" value="Bacteria"/>
</dbReference>
<reference evidence="14 15" key="1">
    <citation type="journal article" date="2006" name="Proc. Natl. Acad. Sci. U.S.A.">
        <title>Burkholderia xenovorans LB400 harbors a multi-replicon, 9.73-Mbp genome shaped for versatility.</title>
        <authorList>
            <person name="Chain P.S."/>
            <person name="Denef V.J."/>
            <person name="Konstantinidis K.T."/>
            <person name="Vergez L.M."/>
            <person name="Agullo L."/>
            <person name="Reyes V.L."/>
            <person name="Hauser L."/>
            <person name="Cordova M."/>
            <person name="Gomez L."/>
            <person name="Gonzalez M."/>
            <person name="Land M."/>
            <person name="Lao V."/>
            <person name="Larimer F."/>
            <person name="LiPuma J.J."/>
            <person name="Mahenthiralingam E."/>
            <person name="Malfatti S.A."/>
            <person name="Marx C.J."/>
            <person name="Parnell J.J."/>
            <person name="Ramette A."/>
            <person name="Richardson P."/>
            <person name="Seeger M."/>
            <person name="Smith D."/>
            <person name="Spilker T."/>
            <person name="Sul W.J."/>
            <person name="Tsoi T.V."/>
            <person name="Ulrich L.E."/>
            <person name="Zhulin I.B."/>
            <person name="Tiedje J.M."/>
        </authorList>
    </citation>
    <scope>NUCLEOTIDE SEQUENCE [LARGE SCALE GENOMIC DNA]</scope>
    <source>
        <strain evidence="14 15">LB400</strain>
    </source>
</reference>
<dbReference type="GO" id="GO:0006572">
    <property type="term" value="P:L-tyrosine catabolic process"/>
    <property type="evidence" value="ECO:0007669"/>
    <property type="project" value="UniProtKB-UniRule"/>
</dbReference>
<dbReference type="Pfam" id="PF04209">
    <property type="entry name" value="HgmA_C"/>
    <property type="match status" value="1"/>
</dbReference>
<feature type="domain" description="Homogentisate 1,2-dioxygenase C-terminal" evidence="12">
    <location>
        <begin position="295"/>
        <end position="446"/>
    </location>
</feature>
<evidence type="ECO:0000313" key="15">
    <source>
        <dbReference type="Proteomes" id="UP000001817"/>
    </source>
</evidence>
<feature type="binding site" evidence="11">
    <location>
        <position position="355"/>
    </location>
    <ligand>
        <name>Fe cation</name>
        <dbReference type="ChEBI" id="CHEBI:24875"/>
    </ligand>
</feature>
<keyword evidence="8" id="KW-0585">Phenylalanine catabolism</keyword>
<dbReference type="FunFam" id="2.60.120.10:FF:000034">
    <property type="entry name" value="Homogentisate 1,2-dioxygenase"/>
    <property type="match status" value="1"/>
</dbReference>
<dbReference type="InterPro" id="IPR046451">
    <property type="entry name" value="HgmA_C"/>
</dbReference>
<evidence type="ECO:0000256" key="9">
    <source>
        <dbReference type="NCBIfam" id="TIGR01015"/>
    </source>
</evidence>
<evidence type="ECO:0000259" key="13">
    <source>
        <dbReference type="Pfam" id="PF20510"/>
    </source>
</evidence>
<dbReference type="InterPro" id="IPR014710">
    <property type="entry name" value="RmlC-like_jellyroll"/>
</dbReference>
<dbReference type="KEGG" id="bxe:Bxe_C0994"/>
<feature type="active site" description="Proton acceptor" evidence="10">
    <location>
        <position position="306"/>
    </location>
</feature>
<dbReference type="InterPro" id="IPR005708">
    <property type="entry name" value="Homogentis_dOase"/>
</dbReference>
<dbReference type="STRING" id="266265.Bxe_C0994"/>
<dbReference type="InterPro" id="IPR046452">
    <property type="entry name" value="HgmA_N"/>
</dbReference>
<dbReference type="SUPFAM" id="SSF51182">
    <property type="entry name" value="RmlC-like cupins"/>
    <property type="match status" value="1"/>
</dbReference>
<keyword evidence="15" id="KW-1185">Reference proteome</keyword>
<dbReference type="CDD" id="cd07000">
    <property type="entry name" value="cupin_HGO_N"/>
    <property type="match status" value="1"/>
</dbReference>
<dbReference type="NCBIfam" id="TIGR01015">
    <property type="entry name" value="hmgA"/>
    <property type="match status" value="1"/>
</dbReference>
<evidence type="ECO:0000256" key="10">
    <source>
        <dbReference type="PIRSR" id="PIRSR605708-1"/>
    </source>
</evidence>
<evidence type="ECO:0000256" key="11">
    <source>
        <dbReference type="PIRSR" id="PIRSR605708-2"/>
    </source>
</evidence>
<dbReference type="AlphaFoldDB" id="Q13GC2"/>
<evidence type="ECO:0000259" key="12">
    <source>
        <dbReference type="Pfam" id="PF04209"/>
    </source>
</evidence>
<feature type="binding site" evidence="11">
    <location>
        <position position="385"/>
    </location>
    <ligand>
        <name>homogentisate</name>
        <dbReference type="ChEBI" id="CHEBI:16169"/>
    </ligand>
</feature>
<evidence type="ECO:0000256" key="6">
    <source>
        <dbReference type="ARBA" id="ARBA00023002"/>
    </source>
</evidence>
<sequence length="454" mass="49953">MNSKLSVEREVRDTATRTRLTNELTYQTGFGNEFSTEAISGALPIGQNNPQKPAFGLYAEQLSGTSFTTARATNLRTWMYRIRPSVLQGTYRLIRKDSNALAPLDVAPLPEAQRWNPQPLPDTPVDFVDGLNTLAISGDPATLSGAAVHLYAATIDMDRKAFVNTDGEMLIIPQQGTLCLITELGMLTAKPREIAVIPRGLKFAVHLPDGPSRGYVCENHGSAFRLPDLGLIGASGLANRRDFLTPVARFEDSDAAHELIAKTGGQLWSTTLDHSPFDVVAWHGNVAPYKYDLDRFQSIGSISFDHPDPSIYTVLTSPSDTPGTANADFCALTTRWAVAEHTFRPPYFHRNVMSEFMGLICGAHDAKAGGFVPGGASIHNAFTPHGPDAETYRRARDTTLEPHKITESIAFMFETRLPLRLTAWAVQTPQRQHDYQQCWSALAKQFDGDRHATE</sequence>
<feature type="binding site" evidence="11">
    <location>
        <position position="349"/>
    </location>
    <ligand>
        <name>Fe cation</name>
        <dbReference type="ChEBI" id="CHEBI:24875"/>
    </ligand>
</feature>
<proteinExistence type="inferred from homology"/>
<keyword evidence="7 11" id="KW-0408">Iron</keyword>
<dbReference type="OrthoDB" id="9811253at2"/>
<evidence type="ECO:0000256" key="7">
    <source>
        <dbReference type="ARBA" id="ARBA00023004"/>
    </source>
</evidence>
<name>Q13GC2_PARXL</name>
<comment type="similarity">
    <text evidence="2">Belongs to the homogentisate dioxygenase family.</text>
</comment>
<dbReference type="Proteomes" id="UP000001817">
    <property type="component" value="Chromosome 3"/>
</dbReference>
<comment type="cofactor">
    <cofactor evidence="1 11">
        <name>Fe cation</name>
        <dbReference type="ChEBI" id="CHEBI:24875"/>
    </cofactor>
</comment>
<feature type="domain" description="Homogentisate 1,2-dioxygenase N-terminal" evidence="13">
    <location>
        <begin position="25"/>
        <end position="293"/>
    </location>
</feature>
<keyword evidence="4" id="KW-0828">Tyrosine catabolism</keyword>
<protein>
    <recommendedName>
        <fullName evidence="9">Homogentisate 1,2-dioxygenase</fullName>
        <ecNumber evidence="9">1.13.11.5</ecNumber>
    </recommendedName>
</protein>
<evidence type="ECO:0000256" key="1">
    <source>
        <dbReference type="ARBA" id="ARBA00001962"/>
    </source>
</evidence>
<dbReference type="RefSeq" id="WP_011494114.1">
    <property type="nucleotide sequence ID" value="NC_007953.1"/>
</dbReference>
<dbReference type="EC" id="1.13.11.5" evidence="9"/>
<evidence type="ECO:0000256" key="4">
    <source>
        <dbReference type="ARBA" id="ARBA00022878"/>
    </source>
</evidence>
<evidence type="ECO:0000256" key="3">
    <source>
        <dbReference type="ARBA" id="ARBA00022723"/>
    </source>
</evidence>
<dbReference type="Gene3D" id="2.60.120.10">
    <property type="entry name" value="Jelly Rolls"/>
    <property type="match status" value="1"/>
</dbReference>
<dbReference type="GO" id="GO:0006559">
    <property type="term" value="P:L-phenylalanine catabolic process"/>
    <property type="evidence" value="ECO:0007669"/>
    <property type="project" value="UniProtKB-UniRule"/>
</dbReference>
<feature type="binding site" evidence="11">
    <location>
        <position position="385"/>
    </location>
    <ligand>
        <name>Fe cation</name>
        <dbReference type="ChEBI" id="CHEBI:24875"/>
    </ligand>
</feature>
<dbReference type="KEGG" id="bxb:DR64_7457"/>
<evidence type="ECO:0000256" key="2">
    <source>
        <dbReference type="ARBA" id="ARBA00007757"/>
    </source>
</evidence>
<evidence type="ECO:0000313" key="14">
    <source>
        <dbReference type="EMBL" id="ABE36867.1"/>
    </source>
</evidence>
<dbReference type="InterPro" id="IPR011051">
    <property type="entry name" value="RmlC_Cupin_sf"/>
</dbReference>
<keyword evidence="6 14" id="KW-0560">Oxidoreductase</keyword>
<gene>
    <name evidence="14" type="ORF">Bxe_C0994</name>
</gene>
<dbReference type="GO" id="GO:0005737">
    <property type="term" value="C:cytoplasm"/>
    <property type="evidence" value="ECO:0007669"/>
    <property type="project" value="TreeGrafter"/>
</dbReference>
<dbReference type="GO" id="GO:0046872">
    <property type="term" value="F:metal ion binding"/>
    <property type="evidence" value="ECO:0007669"/>
    <property type="project" value="UniProtKB-KW"/>
</dbReference>
<keyword evidence="5" id="KW-0223">Dioxygenase</keyword>